<sequence>MAANAAGDASTGSSAVTATIQQTLSSSEVSGPMGDAPQKRPLEDGEEPDPKKLAALSDSSANFSTSATIGTPGTVDTSLGMQGQSGVMSESMRLPDDLVGLIIGRGGENIMRMQRETGCRIQITQSIPGTKERPCTLSGTPEQIEVCRNMLNEIISRSQAGTLGSNFNLNSNNPITGDSMATSMEKSVEISIPSDKCGLIIGKKGETIKALQENLGVKMLLVQHTTENTGAAKPLRISGTQANIDNAVNAIHQMMAQRDLQIAQQKMDPSIGGQEENTIPVPKAAVGVVIGKHGDMINQIQNVTGTRIQFKPEEPNLPDRICTVMGSKEGCNAALARVHEIIQNVAERDGMSMGGGSGSGRGGGGMGQQGGMGGFGQWEGPNRNNRGGMGAVTTESHLVPANKTGLVIGKGGDTIKQINMQSGAHAEIVRNPPPGSDLNYKTFIIKGTPEQIKLCRQLIQEKVDTRVGGGMPNGSLGGPPGQVPPPGNYGPPPQQGGYGGLPPAASYAPPQQSALQPPTQTQPAQSLQQQQQWGTQFPQWNPPSATTPQQNGADPGKPATDASNAAWQSYLQLYAPQAAAAAASAAAVPTQPDYSKQWDEYLKRTGAAAVATPAVAPAAAAAPALQQPLTATATAAQPATTQADYSAAWAEYYRQYYQQVQEQQYAAAAAAAGQAPAQT</sequence>
<keyword evidence="2" id="KW-0694">RNA-binding</keyword>
<dbReference type="Proteomes" id="UP001642483">
    <property type="component" value="Unassembled WGS sequence"/>
</dbReference>
<proteinExistence type="predicted"/>
<evidence type="ECO:0000256" key="3">
    <source>
        <dbReference type="SAM" id="MobiDB-lite"/>
    </source>
</evidence>
<keyword evidence="6" id="KW-1185">Reference proteome</keyword>
<dbReference type="SUPFAM" id="SSF54791">
    <property type="entry name" value="Eukaryotic type KH-domain (KH-domain type I)"/>
    <property type="match status" value="4"/>
</dbReference>
<organism evidence="5 6">
    <name type="scientific">Clavelina lepadiformis</name>
    <name type="common">Light-bulb sea squirt</name>
    <name type="synonym">Ascidia lepadiformis</name>
    <dbReference type="NCBI Taxonomy" id="159417"/>
    <lineage>
        <taxon>Eukaryota</taxon>
        <taxon>Metazoa</taxon>
        <taxon>Chordata</taxon>
        <taxon>Tunicata</taxon>
        <taxon>Ascidiacea</taxon>
        <taxon>Aplousobranchia</taxon>
        <taxon>Clavelinidae</taxon>
        <taxon>Clavelina</taxon>
    </lineage>
</organism>
<feature type="domain" description="K Homology" evidence="4">
    <location>
        <begin position="391"/>
        <end position="464"/>
    </location>
</feature>
<dbReference type="CDD" id="cd22399">
    <property type="entry name" value="KH-I_FUBP_rpt4"/>
    <property type="match status" value="1"/>
</dbReference>
<accession>A0ABP0F6P6</accession>
<dbReference type="CDD" id="cd22396">
    <property type="entry name" value="KH-I_FUBP_rpt1"/>
    <property type="match status" value="1"/>
</dbReference>
<dbReference type="InterPro" id="IPR036612">
    <property type="entry name" value="KH_dom_type_1_sf"/>
</dbReference>
<feature type="compositionally biased region" description="Gly residues" evidence="3">
    <location>
        <begin position="352"/>
        <end position="368"/>
    </location>
</feature>
<feature type="compositionally biased region" description="Gly residues" evidence="3">
    <location>
        <begin position="467"/>
        <end position="480"/>
    </location>
</feature>
<feature type="region of interest" description="Disordered" evidence="3">
    <location>
        <begin position="58"/>
        <end position="77"/>
    </location>
</feature>
<feature type="domain" description="K Homology" evidence="4">
    <location>
        <begin position="184"/>
        <end position="256"/>
    </location>
</feature>
<feature type="domain" description="K Homology" evidence="4">
    <location>
        <begin position="273"/>
        <end position="343"/>
    </location>
</feature>
<dbReference type="InterPro" id="IPR004087">
    <property type="entry name" value="KH_dom"/>
</dbReference>
<feature type="domain" description="K Homology" evidence="4">
    <location>
        <begin position="86"/>
        <end position="156"/>
    </location>
</feature>
<evidence type="ECO:0000313" key="5">
    <source>
        <dbReference type="EMBL" id="CAK8673952.1"/>
    </source>
</evidence>
<evidence type="ECO:0000256" key="2">
    <source>
        <dbReference type="PROSITE-ProRule" id="PRU00117"/>
    </source>
</evidence>
<gene>
    <name evidence="5" type="ORF">CVLEPA_LOCUS3682</name>
</gene>
<protein>
    <recommendedName>
        <fullName evidence="4">K Homology domain-containing protein</fullName>
    </recommendedName>
</protein>
<feature type="compositionally biased region" description="Basic and acidic residues" evidence="3">
    <location>
        <begin position="37"/>
        <end position="52"/>
    </location>
</feature>
<feature type="compositionally biased region" description="Polar residues" evidence="3">
    <location>
        <begin position="10"/>
        <end position="29"/>
    </location>
</feature>
<feature type="region of interest" description="Disordered" evidence="3">
    <location>
        <begin position="1"/>
        <end position="53"/>
    </location>
</feature>
<dbReference type="Pfam" id="PF00013">
    <property type="entry name" value="KH_1"/>
    <property type="match status" value="4"/>
</dbReference>
<dbReference type="PROSITE" id="PS50084">
    <property type="entry name" value="KH_TYPE_1"/>
    <property type="match status" value="4"/>
</dbReference>
<dbReference type="EMBL" id="CAWYQH010000002">
    <property type="protein sequence ID" value="CAK8673952.1"/>
    <property type="molecule type" value="Genomic_DNA"/>
</dbReference>
<reference evidence="5 6" key="1">
    <citation type="submission" date="2024-02" db="EMBL/GenBank/DDBJ databases">
        <authorList>
            <person name="Daric V."/>
            <person name="Darras S."/>
        </authorList>
    </citation>
    <scope>NUCLEOTIDE SEQUENCE [LARGE SCALE GENOMIC DNA]</scope>
</reference>
<feature type="compositionally biased region" description="Low complexity" evidence="3">
    <location>
        <begin position="501"/>
        <end position="539"/>
    </location>
</feature>
<evidence type="ECO:0000259" key="4">
    <source>
        <dbReference type="SMART" id="SM00322"/>
    </source>
</evidence>
<feature type="region of interest" description="Disordered" evidence="3">
    <location>
        <begin position="465"/>
        <end position="562"/>
    </location>
</feature>
<keyword evidence="1" id="KW-0677">Repeat</keyword>
<evidence type="ECO:0000313" key="6">
    <source>
        <dbReference type="Proteomes" id="UP001642483"/>
    </source>
</evidence>
<feature type="region of interest" description="Disordered" evidence="3">
    <location>
        <begin position="349"/>
        <end position="368"/>
    </location>
</feature>
<name>A0ABP0F6P6_CLALP</name>
<dbReference type="CDD" id="cd22398">
    <property type="entry name" value="KH-I_FUBP_rpt3"/>
    <property type="match status" value="1"/>
</dbReference>
<feature type="compositionally biased region" description="Polar residues" evidence="3">
    <location>
        <begin position="542"/>
        <end position="552"/>
    </location>
</feature>
<comment type="caution">
    <text evidence="5">The sequence shown here is derived from an EMBL/GenBank/DDBJ whole genome shotgun (WGS) entry which is preliminary data.</text>
</comment>
<evidence type="ECO:0000256" key="1">
    <source>
        <dbReference type="ARBA" id="ARBA00022737"/>
    </source>
</evidence>
<dbReference type="SMART" id="SM00322">
    <property type="entry name" value="KH"/>
    <property type="match status" value="4"/>
</dbReference>
<dbReference type="InterPro" id="IPR004088">
    <property type="entry name" value="KH_dom_type_1"/>
</dbReference>
<feature type="compositionally biased region" description="Pro residues" evidence="3">
    <location>
        <begin position="481"/>
        <end position="494"/>
    </location>
</feature>
<dbReference type="PANTHER" id="PTHR10288">
    <property type="entry name" value="KH DOMAIN CONTAINING RNA BINDING PROTEIN"/>
    <property type="match status" value="1"/>
</dbReference>
<dbReference type="Gene3D" id="3.30.1370.10">
    <property type="entry name" value="K Homology domain, type 1"/>
    <property type="match status" value="4"/>
</dbReference>